<evidence type="ECO:0000313" key="16">
    <source>
        <dbReference type="EMBL" id="CAO81685.1"/>
    </source>
</evidence>
<keyword evidence="7 12" id="KW-0328">Glycosyltransferase</keyword>
<feature type="binding site" evidence="13">
    <location>
        <position position="220"/>
    </location>
    <ligand>
        <name>substrate</name>
    </ligand>
</feature>
<evidence type="ECO:0000256" key="9">
    <source>
        <dbReference type="ARBA" id="ARBA00033102"/>
    </source>
</evidence>
<evidence type="ECO:0000256" key="10">
    <source>
        <dbReference type="ARBA" id="ARBA00047445"/>
    </source>
</evidence>
<dbReference type="Gene3D" id="3.90.1170.20">
    <property type="entry name" value="Quinolinate phosphoribosyl transferase, N-terminal domain"/>
    <property type="match status" value="1"/>
</dbReference>
<dbReference type="InterPro" id="IPR027277">
    <property type="entry name" value="NadC/ModD"/>
</dbReference>
<dbReference type="GO" id="GO:0034213">
    <property type="term" value="P:quinolinate catabolic process"/>
    <property type="evidence" value="ECO:0007669"/>
    <property type="project" value="TreeGrafter"/>
</dbReference>
<evidence type="ECO:0000313" key="17">
    <source>
        <dbReference type="Proteomes" id="UP000002019"/>
    </source>
</evidence>
<dbReference type="UniPathway" id="UPA00253">
    <property type="reaction ID" value="UER00331"/>
</dbReference>
<dbReference type="Gene3D" id="3.20.20.70">
    <property type="entry name" value="Aldolase class I"/>
    <property type="match status" value="1"/>
</dbReference>
<accession>B0VEU0</accession>
<evidence type="ECO:0000256" key="13">
    <source>
        <dbReference type="PIRSR" id="PIRSR006250-1"/>
    </source>
</evidence>
<feature type="domain" description="Quinolinate phosphoribosyl transferase N-terminal" evidence="15">
    <location>
        <begin position="28"/>
        <end position="113"/>
    </location>
</feature>
<comment type="subunit">
    <text evidence="4">Hexamer formed by 3 homodimers.</text>
</comment>
<proteinExistence type="inferred from homology"/>
<evidence type="ECO:0000256" key="2">
    <source>
        <dbReference type="ARBA" id="ARBA00004893"/>
    </source>
</evidence>
<dbReference type="InterPro" id="IPR013785">
    <property type="entry name" value="Aldolase_TIM"/>
</dbReference>
<dbReference type="Proteomes" id="UP000002019">
    <property type="component" value="Chromosome"/>
</dbReference>
<dbReference type="eggNOG" id="COG0157">
    <property type="taxonomic scope" value="Bacteria"/>
</dbReference>
<reference evidence="16 17" key="1">
    <citation type="journal article" date="2008" name="J. Bacteriol.">
        <title>'Candidatus Cloacamonas acidaminovorans': genome sequence reconstruction provides a first glimpse of a new bacterial division.</title>
        <authorList>
            <person name="Pelletier E."/>
            <person name="Kreimeyer A."/>
            <person name="Bocs S."/>
            <person name="Rouy Z."/>
            <person name="Gyapay G."/>
            <person name="Chouari R."/>
            <person name="Riviere D."/>
            <person name="Ganesan A."/>
            <person name="Daegelen P."/>
            <person name="Sghir A."/>
            <person name="Cohen G.N."/>
            <person name="Medigue C."/>
            <person name="Weissenbach J."/>
            <person name="Le Paslier D."/>
        </authorList>
    </citation>
    <scope>NUCLEOTIDE SEQUENCE [LARGE SCALE GENOMIC DNA]</scope>
    <source>
        <strain evidence="17">Evry</strain>
    </source>
</reference>
<evidence type="ECO:0000256" key="12">
    <source>
        <dbReference type="PIRNR" id="PIRNR006250"/>
    </source>
</evidence>
<dbReference type="KEGG" id="caci:CLOAM1857"/>
<feature type="domain" description="Quinolinate phosphoribosyl transferase C-terminal" evidence="14">
    <location>
        <begin position="115"/>
        <end position="278"/>
    </location>
</feature>
<dbReference type="Pfam" id="PF02749">
    <property type="entry name" value="QRPTase_N"/>
    <property type="match status" value="1"/>
</dbReference>
<protein>
    <recommendedName>
        <fullName evidence="11">Probable nicotinate-nucleotide pyrophosphorylase [carboxylating]</fullName>
        <ecNumber evidence="5">2.4.2.19</ecNumber>
    </recommendedName>
    <alternativeName>
        <fullName evidence="9">Quinolinate phosphoribosyltransferase [decarboxylating]</fullName>
    </alternativeName>
</protein>
<evidence type="ECO:0000256" key="7">
    <source>
        <dbReference type="ARBA" id="ARBA00022676"/>
    </source>
</evidence>
<dbReference type="HOGENOM" id="CLU_039622_0_1_0"/>
<keyword evidence="8 12" id="KW-0808">Transferase</keyword>
<name>B0VEU0_CLOAI</name>
<dbReference type="EC" id="2.4.2.19" evidence="5"/>
<dbReference type="InterPro" id="IPR022412">
    <property type="entry name" value="Quinolinate_PRibosylTrfase_N"/>
</dbReference>
<evidence type="ECO:0000256" key="11">
    <source>
        <dbReference type="ARBA" id="ARBA00069173"/>
    </source>
</evidence>
<evidence type="ECO:0000259" key="14">
    <source>
        <dbReference type="Pfam" id="PF01729"/>
    </source>
</evidence>
<comment type="pathway">
    <text evidence="2">Cofactor biosynthesis; NAD(+) biosynthesis; nicotinate D-ribonucleotide from quinolinate: step 1/1.</text>
</comment>
<feature type="binding site" evidence="13">
    <location>
        <begin position="243"/>
        <end position="245"/>
    </location>
    <ligand>
        <name>substrate</name>
    </ligand>
</feature>
<dbReference type="PANTHER" id="PTHR32179:SF3">
    <property type="entry name" value="NICOTINATE-NUCLEOTIDE PYROPHOSPHORYLASE [CARBOXYLATING]"/>
    <property type="match status" value="1"/>
</dbReference>
<evidence type="ECO:0000259" key="15">
    <source>
        <dbReference type="Pfam" id="PF02749"/>
    </source>
</evidence>
<dbReference type="NCBIfam" id="TIGR00078">
    <property type="entry name" value="nadC"/>
    <property type="match status" value="1"/>
</dbReference>
<feature type="binding site" evidence="13">
    <location>
        <begin position="264"/>
        <end position="266"/>
    </location>
    <ligand>
        <name>substrate</name>
    </ligand>
</feature>
<evidence type="ECO:0000256" key="8">
    <source>
        <dbReference type="ARBA" id="ARBA00022679"/>
    </source>
</evidence>
<feature type="binding site" evidence="13">
    <location>
        <begin position="136"/>
        <end position="138"/>
    </location>
    <ligand>
        <name>substrate</name>
    </ligand>
</feature>
<dbReference type="InterPro" id="IPR036068">
    <property type="entry name" value="Nicotinate_pribotase-like_C"/>
</dbReference>
<dbReference type="InterPro" id="IPR037128">
    <property type="entry name" value="Quinolinate_PRibosylTase_N_sf"/>
</dbReference>
<dbReference type="GO" id="GO:0009435">
    <property type="term" value="P:NAD+ biosynthetic process"/>
    <property type="evidence" value="ECO:0007669"/>
    <property type="project" value="UniProtKB-UniPathway"/>
</dbReference>
<dbReference type="FunFam" id="3.90.1170.20:FF:000001">
    <property type="entry name" value="Nicotinate-nucleotide diphosphorylase (Carboxylating)"/>
    <property type="match status" value="1"/>
</dbReference>
<dbReference type="SUPFAM" id="SSF54675">
    <property type="entry name" value="Nicotinate/Quinolinate PRTase N-terminal domain-like"/>
    <property type="match status" value="1"/>
</dbReference>
<dbReference type="PIRSF" id="PIRSF006250">
    <property type="entry name" value="NadC_ModD"/>
    <property type="match status" value="1"/>
</dbReference>
<comment type="similarity">
    <text evidence="3 12">Belongs to the NadC/ModD family.</text>
</comment>
<feature type="binding site" evidence="13">
    <location>
        <position position="170"/>
    </location>
    <ligand>
        <name>substrate</name>
    </ligand>
</feature>
<evidence type="ECO:0000256" key="4">
    <source>
        <dbReference type="ARBA" id="ARBA00011218"/>
    </source>
</evidence>
<dbReference type="FunFam" id="3.20.20.70:FF:000030">
    <property type="entry name" value="Nicotinate-nucleotide pyrophosphorylase, carboxylating"/>
    <property type="match status" value="1"/>
</dbReference>
<dbReference type="InterPro" id="IPR002638">
    <property type="entry name" value="Quinolinate_PRibosylTrfase_C"/>
</dbReference>
<dbReference type="SUPFAM" id="SSF51690">
    <property type="entry name" value="Nicotinate/Quinolinate PRTase C-terminal domain-like"/>
    <property type="match status" value="1"/>
</dbReference>
<dbReference type="STRING" id="459349.CLOAM1857"/>
<feature type="binding site" evidence="13">
    <location>
        <position position="103"/>
    </location>
    <ligand>
        <name>substrate</name>
    </ligand>
</feature>
<dbReference type="Pfam" id="PF01729">
    <property type="entry name" value="QRPTase_C"/>
    <property type="match status" value="1"/>
</dbReference>
<feature type="binding site" evidence="13">
    <location>
        <position position="160"/>
    </location>
    <ligand>
        <name>substrate</name>
    </ligand>
</feature>
<dbReference type="GO" id="GO:0005737">
    <property type="term" value="C:cytoplasm"/>
    <property type="evidence" value="ECO:0007669"/>
    <property type="project" value="TreeGrafter"/>
</dbReference>
<evidence type="ECO:0000256" key="6">
    <source>
        <dbReference type="ARBA" id="ARBA00022642"/>
    </source>
</evidence>
<dbReference type="PANTHER" id="PTHR32179">
    <property type="entry name" value="NICOTINATE-NUCLEOTIDE PYROPHOSPHORYLASE [CARBOXYLATING]"/>
    <property type="match status" value="1"/>
</dbReference>
<dbReference type="AlphaFoldDB" id="B0VEU0"/>
<comment type="function">
    <text evidence="1">Involved in the catabolism of quinolinic acid (QA).</text>
</comment>
<evidence type="ECO:0000256" key="5">
    <source>
        <dbReference type="ARBA" id="ARBA00011944"/>
    </source>
</evidence>
<sequence length="282" mass="31721">MLFFCLGGSVFIDEIIRKGLEEDIGSGDITTRYLDLEPQNNIAYIIPKEEGVLAGVDVARLVFRMVDPELKIVLYNKDGDKIMPNEEIMRLEGRPSSILQGERTALNFLQRLSGIATKTAKFVSLLEGTNVKLLDTRKTTPLLRSLEKYAVRVGGGYNHRFGLFDMVLIKENHIRACGSITEAVNRIRKHNTSYKIEVEVTNLKEVDEAAKAKVDRVMLDNMTPTQIRKAVKKYKDILEFEVSGGITEENIRSFAETGVQFISSGALTHSYKSLDISLLFKE</sequence>
<dbReference type="GO" id="GO:0004514">
    <property type="term" value="F:nicotinate-nucleotide diphosphorylase (carboxylating) activity"/>
    <property type="evidence" value="ECO:0007669"/>
    <property type="project" value="UniProtKB-EC"/>
</dbReference>
<keyword evidence="6" id="KW-0662">Pyridine nucleotide biosynthesis</keyword>
<keyword evidence="17" id="KW-1185">Reference proteome</keyword>
<dbReference type="CDD" id="cd01572">
    <property type="entry name" value="QPRTase"/>
    <property type="match status" value="1"/>
</dbReference>
<evidence type="ECO:0000256" key="1">
    <source>
        <dbReference type="ARBA" id="ARBA00003237"/>
    </source>
</evidence>
<comment type="catalytic activity">
    <reaction evidence="10">
        <text>nicotinate beta-D-ribonucleotide + CO2 + diphosphate = quinolinate + 5-phospho-alpha-D-ribose 1-diphosphate + 2 H(+)</text>
        <dbReference type="Rhea" id="RHEA:12733"/>
        <dbReference type="ChEBI" id="CHEBI:15378"/>
        <dbReference type="ChEBI" id="CHEBI:16526"/>
        <dbReference type="ChEBI" id="CHEBI:29959"/>
        <dbReference type="ChEBI" id="CHEBI:33019"/>
        <dbReference type="ChEBI" id="CHEBI:57502"/>
        <dbReference type="ChEBI" id="CHEBI:58017"/>
        <dbReference type="EC" id="2.4.2.19"/>
    </reaction>
</comment>
<dbReference type="EMBL" id="CU466930">
    <property type="protein sequence ID" value="CAO81685.1"/>
    <property type="molecule type" value="Genomic_DNA"/>
</dbReference>
<organism evidence="16 17">
    <name type="scientific">Cloacimonas acidaminovorans (strain Evry)</name>
    <dbReference type="NCBI Taxonomy" id="459349"/>
    <lineage>
        <taxon>Bacteria</taxon>
        <taxon>Pseudomonadati</taxon>
        <taxon>Candidatus Cloacimonadota</taxon>
        <taxon>Candidatus Cloacimonadia</taxon>
        <taxon>Candidatus Cloacimonadales</taxon>
        <taxon>Candidatus Cloacimonadaceae</taxon>
        <taxon>Candidatus Cloacimonas</taxon>
    </lineage>
</organism>
<dbReference type="InterPro" id="IPR004393">
    <property type="entry name" value="NadC"/>
</dbReference>
<evidence type="ECO:0000256" key="3">
    <source>
        <dbReference type="ARBA" id="ARBA00009400"/>
    </source>
</evidence>
<gene>
    <name evidence="16" type="primary">nadC</name>
    <name evidence="16" type="ordered locus">CLOAM1857</name>
</gene>
<feature type="binding site" evidence="13">
    <location>
        <position position="199"/>
    </location>
    <ligand>
        <name>substrate</name>
    </ligand>
</feature>